<comment type="catalytic activity">
    <reaction evidence="20">
        <text>3-O-[beta-D-Xyl-(1-&gt;4)-Rib-ol-P-Rib-ol-P-3-beta-D-GalNAc-(1-&gt;3)-beta-D-GlcNAc-(1-&gt;4)-(O-6-P-alpha-D-Man)]-Thr-[protein] + UDP-alpha-D-glucuronate = 3-O-[beta-D-GlcA-(1-&gt;3)-beta-D-Xyl-(1-&gt;4)-Rib-ol-P-Rib-ol-P-3-beta-D-GalNAc-(1-&gt;3)-beta-D-GlcNAc-(1-&gt;4)-(O-6-P-alpha-D-Man)]-Thr-[protein] + UDP + H(+)</text>
        <dbReference type="Rhea" id="RHEA:46860"/>
        <dbReference type="Rhea" id="RHEA-COMP:15023"/>
        <dbReference type="Rhea" id="RHEA-COMP:17482"/>
        <dbReference type="ChEBI" id="CHEBI:15378"/>
        <dbReference type="ChEBI" id="CHEBI:58052"/>
        <dbReference type="ChEBI" id="CHEBI:58223"/>
        <dbReference type="ChEBI" id="CHEBI:142405"/>
        <dbReference type="ChEBI" id="CHEBI:177336"/>
    </reaction>
</comment>
<sequence length="462" mass="53495">MKALSMSQSCRLWNLSIASVLALTLSNVLLTVRLLNNSESGCSYATVEESASGNPRGPFQTPAACLEYVLSDPFTYNNTEKAVFSGLDLRLGRWDNRRLYKIFDFAVVGEKFSELTEKYSVCLATQSSIEKIYSLVQVAHHWTGPISCAIFTAGDDELYVMQLYLSYLRHCFKPIRERVSFHLVFPKDRPPDNIKGVHGSDFGKYECAKPEATLQTLLKLRRSDTAKWRIKNPYPQNHLRNVARKGCQNSYVFLTDVDIIPSVNFTENLDKFLRKAKCSNQCAYVIPTYELDDRVRFPRNKSDLIRLANKGLARPFHHKVFIYNQFATNFTRWQVDGPEPEETHISHNVTNFEFLYEPFYVANDVVPPHDERFLGYGYTRNTQVYEMFVAGYQFQVLSPLFTVHWGLQNKKSRPAWRERQNNVNRKYFEIFKREVFARYHKDPLKMLVPKKPKRPAGGAIGR</sequence>
<keyword evidence="6" id="KW-0328">Glycosyltransferase</keyword>
<dbReference type="OMA" id="NMKGKFD"/>
<reference evidence="23" key="2">
    <citation type="submission" date="2018-07" db="EMBL/GenBank/DDBJ databases">
        <authorList>
            <person name="Quirk P.G."/>
            <person name="Krulwich T.A."/>
        </authorList>
    </citation>
    <scope>NUCLEOTIDE SEQUENCE</scope>
</reference>
<comment type="cofactor">
    <cofactor evidence="1">
        <name>Mn(2+)</name>
        <dbReference type="ChEBI" id="CHEBI:29035"/>
    </cofactor>
</comment>
<evidence type="ECO:0000256" key="7">
    <source>
        <dbReference type="ARBA" id="ARBA00022679"/>
    </source>
</evidence>
<comment type="subcellular location">
    <subcellularLocation>
        <location evidence="2">Golgi apparatus membrane</location>
        <topology evidence="2">Single-pass type II membrane protein</topology>
    </subcellularLocation>
</comment>
<keyword evidence="11 21" id="KW-1133">Transmembrane helix</keyword>
<evidence type="ECO:0000256" key="10">
    <source>
        <dbReference type="ARBA" id="ARBA00022968"/>
    </source>
</evidence>
<keyword evidence="14" id="KW-0325">Glycoprotein</keyword>
<evidence type="ECO:0000256" key="15">
    <source>
        <dbReference type="ARBA" id="ARBA00023211"/>
    </source>
</evidence>
<dbReference type="Pfam" id="PF13896">
    <property type="entry name" value="Glyco_transf_49"/>
    <property type="match status" value="1"/>
</dbReference>
<proteinExistence type="inferred from homology"/>
<dbReference type="GO" id="GO:0000139">
    <property type="term" value="C:Golgi membrane"/>
    <property type="evidence" value="ECO:0007669"/>
    <property type="project" value="UniProtKB-SubCell"/>
</dbReference>
<keyword evidence="7" id="KW-0808">Transferase</keyword>
<dbReference type="EMBL" id="UFQT01000042">
    <property type="protein sequence ID" value="SSX18710.1"/>
    <property type="molecule type" value="Genomic_DNA"/>
</dbReference>
<evidence type="ECO:0000256" key="3">
    <source>
        <dbReference type="ARBA" id="ARBA00004922"/>
    </source>
</evidence>
<protein>
    <recommendedName>
        <fullName evidence="5">Beta-1,4-glucuronyltransferase 1</fullName>
    </recommendedName>
    <alternativeName>
        <fullName evidence="16">I-beta-1,3-N-acetylglucosaminyltransferase</fullName>
    </alternativeName>
    <alternativeName>
        <fullName evidence="19">N-acetyllactosaminide beta-1,3-N-acetylglucosaminyltransferase</fullName>
    </alternativeName>
    <alternativeName>
        <fullName evidence="17">Poly-N-acetyllactosamine extension enzyme</fullName>
    </alternativeName>
    <alternativeName>
        <fullName evidence="18">UDP-GlcNAc:betaGal beta-1,3-N-acetylglucosaminyltransferase 1</fullName>
    </alternativeName>
</protein>
<evidence type="ECO:0000256" key="18">
    <source>
        <dbReference type="ARBA" id="ARBA00032181"/>
    </source>
</evidence>
<evidence type="ECO:0000256" key="14">
    <source>
        <dbReference type="ARBA" id="ARBA00023180"/>
    </source>
</evidence>
<keyword evidence="8 21" id="KW-0812">Transmembrane</keyword>
<keyword evidence="12" id="KW-0333">Golgi apparatus</keyword>
<keyword evidence="9" id="KW-0479">Metal-binding</keyword>
<evidence type="ECO:0000256" key="13">
    <source>
        <dbReference type="ARBA" id="ARBA00023136"/>
    </source>
</evidence>
<feature type="transmembrane region" description="Helical" evidence="21">
    <location>
        <begin position="12"/>
        <end position="35"/>
    </location>
</feature>
<dbReference type="AlphaFoldDB" id="A0A336LL63"/>
<accession>A0A336LL63</accession>
<dbReference type="UniPathway" id="UPA00378"/>
<dbReference type="VEuPathDB" id="VectorBase:CSON010512"/>
<evidence type="ECO:0000256" key="20">
    <source>
        <dbReference type="ARBA" id="ARBA00047852"/>
    </source>
</evidence>
<evidence type="ECO:0000256" key="17">
    <source>
        <dbReference type="ARBA" id="ARBA00032175"/>
    </source>
</evidence>
<organism evidence="23">
    <name type="scientific">Culicoides sonorensis</name>
    <name type="common">Biting midge</name>
    <dbReference type="NCBI Taxonomy" id="179676"/>
    <lineage>
        <taxon>Eukaryota</taxon>
        <taxon>Metazoa</taxon>
        <taxon>Ecdysozoa</taxon>
        <taxon>Arthropoda</taxon>
        <taxon>Hexapoda</taxon>
        <taxon>Insecta</taxon>
        <taxon>Pterygota</taxon>
        <taxon>Neoptera</taxon>
        <taxon>Endopterygota</taxon>
        <taxon>Diptera</taxon>
        <taxon>Nematocera</taxon>
        <taxon>Chironomoidea</taxon>
        <taxon>Ceratopogonidae</taxon>
        <taxon>Ceratopogoninae</taxon>
        <taxon>Culicoides</taxon>
        <taxon>Monoculicoides</taxon>
    </lineage>
</organism>
<keyword evidence="13 21" id="KW-0472">Membrane</keyword>
<evidence type="ECO:0000256" key="16">
    <source>
        <dbReference type="ARBA" id="ARBA00030723"/>
    </source>
</evidence>
<evidence type="ECO:0000256" key="2">
    <source>
        <dbReference type="ARBA" id="ARBA00004323"/>
    </source>
</evidence>
<dbReference type="GO" id="GO:0015020">
    <property type="term" value="F:glucuronosyltransferase activity"/>
    <property type="evidence" value="ECO:0007669"/>
    <property type="project" value="InterPro"/>
</dbReference>
<dbReference type="GO" id="GO:0035269">
    <property type="term" value="P:protein O-linked glycosylation via mannose"/>
    <property type="evidence" value="ECO:0007669"/>
    <property type="project" value="TreeGrafter"/>
</dbReference>
<comment type="pathway">
    <text evidence="3">Protein modification; protein glycosylation.</text>
</comment>
<evidence type="ECO:0000256" key="4">
    <source>
        <dbReference type="ARBA" id="ARBA00008539"/>
    </source>
</evidence>
<keyword evidence="15" id="KW-0464">Manganese</keyword>
<gene>
    <name evidence="23" type="primary">CSON010512</name>
</gene>
<evidence type="ECO:0000256" key="6">
    <source>
        <dbReference type="ARBA" id="ARBA00022676"/>
    </source>
</evidence>
<dbReference type="PANTHER" id="PTHR46420:SF1">
    <property type="entry name" value="BETA-1,4-GLUCURONYLTRANSFERASE 1"/>
    <property type="match status" value="1"/>
</dbReference>
<evidence type="ECO:0000313" key="22">
    <source>
        <dbReference type="EMBL" id="SSW98324.1"/>
    </source>
</evidence>
<evidence type="ECO:0000256" key="8">
    <source>
        <dbReference type="ARBA" id="ARBA00022692"/>
    </source>
</evidence>
<dbReference type="InterPro" id="IPR043189">
    <property type="entry name" value="B4GAT1"/>
</dbReference>
<evidence type="ECO:0000256" key="12">
    <source>
        <dbReference type="ARBA" id="ARBA00023034"/>
    </source>
</evidence>
<dbReference type="PANTHER" id="PTHR46420">
    <property type="entry name" value="BETA-1,4-GLUCURONYLTRANSFERASE 1"/>
    <property type="match status" value="1"/>
</dbReference>
<evidence type="ECO:0000313" key="23">
    <source>
        <dbReference type="EMBL" id="SSX18710.1"/>
    </source>
</evidence>
<evidence type="ECO:0000256" key="19">
    <source>
        <dbReference type="ARBA" id="ARBA00033291"/>
    </source>
</evidence>
<evidence type="ECO:0000256" key="5">
    <source>
        <dbReference type="ARBA" id="ARBA00017962"/>
    </source>
</evidence>
<comment type="similarity">
    <text evidence="4">Belongs to the glycosyltransferase 49 family.</text>
</comment>
<dbReference type="GO" id="GO:0046872">
    <property type="term" value="F:metal ion binding"/>
    <property type="evidence" value="ECO:0007669"/>
    <property type="project" value="UniProtKB-KW"/>
</dbReference>
<keyword evidence="10" id="KW-0735">Signal-anchor</keyword>
<dbReference type="EMBL" id="UFQS01000042">
    <property type="protein sequence ID" value="SSW98324.1"/>
    <property type="molecule type" value="Genomic_DNA"/>
</dbReference>
<evidence type="ECO:0000256" key="11">
    <source>
        <dbReference type="ARBA" id="ARBA00022989"/>
    </source>
</evidence>
<evidence type="ECO:0000256" key="1">
    <source>
        <dbReference type="ARBA" id="ARBA00001936"/>
    </source>
</evidence>
<evidence type="ECO:0000256" key="9">
    <source>
        <dbReference type="ARBA" id="ARBA00022723"/>
    </source>
</evidence>
<name>A0A336LL63_CULSO</name>
<reference evidence="22" key="1">
    <citation type="submission" date="2018-04" db="EMBL/GenBank/DDBJ databases">
        <authorList>
            <person name="Go L.Y."/>
            <person name="Mitchell J.A."/>
        </authorList>
    </citation>
    <scope>NUCLEOTIDE SEQUENCE</scope>
    <source>
        <tissue evidence="22">Whole organism</tissue>
    </source>
</reference>
<evidence type="ECO:0000256" key="21">
    <source>
        <dbReference type="SAM" id="Phobius"/>
    </source>
</evidence>